<reference evidence="7" key="1">
    <citation type="journal article" date="2021" name="PeerJ">
        <title>Extensive microbial diversity within the chicken gut microbiome revealed by metagenomics and culture.</title>
        <authorList>
            <person name="Gilroy R."/>
            <person name="Ravi A."/>
            <person name="Getino M."/>
            <person name="Pursley I."/>
            <person name="Horton D.L."/>
            <person name="Alikhan N.F."/>
            <person name="Baker D."/>
            <person name="Gharbi K."/>
            <person name="Hall N."/>
            <person name="Watson M."/>
            <person name="Adriaenssens E.M."/>
            <person name="Foster-Nyarko E."/>
            <person name="Jarju S."/>
            <person name="Secka A."/>
            <person name="Antonio M."/>
            <person name="Oren A."/>
            <person name="Chaudhuri R.R."/>
            <person name="La Ragione R."/>
            <person name="Hildebrand F."/>
            <person name="Pallen M.J."/>
        </authorList>
    </citation>
    <scope>NUCLEOTIDE SEQUENCE</scope>
    <source>
        <strain evidence="7">F6-6636</strain>
    </source>
</reference>
<evidence type="ECO:0000256" key="3">
    <source>
        <dbReference type="ARBA" id="ARBA00022989"/>
    </source>
</evidence>
<feature type="transmembrane region" description="Helical" evidence="5">
    <location>
        <begin position="365"/>
        <end position="391"/>
    </location>
</feature>
<dbReference type="InterPro" id="IPR051533">
    <property type="entry name" value="WaaL-like"/>
</dbReference>
<feature type="transmembrane region" description="Helical" evidence="5">
    <location>
        <begin position="129"/>
        <end position="147"/>
    </location>
</feature>
<evidence type="ECO:0000256" key="2">
    <source>
        <dbReference type="ARBA" id="ARBA00022692"/>
    </source>
</evidence>
<dbReference type="Proteomes" id="UP000777303">
    <property type="component" value="Unassembled WGS sequence"/>
</dbReference>
<evidence type="ECO:0000313" key="8">
    <source>
        <dbReference type="Proteomes" id="UP000777303"/>
    </source>
</evidence>
<comment type="subcellular location">
    <subcellularLocation>
        <location evidence="1">Membrane</location>
        <topology evidence="1">Multi-pass membrane protein</topology>
    </subcellularLocation>
</comment>
<proteinExistence type="predicted"/>
<feature type="transmembrane region" description="Helical" evidence="5">
    <location>
        <begin position="31"/>
        <end position="54"/>
    </location>
</feature>
<feature type="transmembrane region" description="Helical" evidence="5">
    <location>
        <begin position="236"/>
        <end position="257"/>
    </location>
</feature>
<evidence type="ECO:0000256" key="1">
    <source>
        <dbReference type="ARBA" id="ARBA00004141"/>
    </source>
</evidence>
<feature type="transmembrane region" description="Helical" evidence="5">
    <location>
        <begin position="191"/>
        <end position="208"/>
    </location>
</feature>
<evidence type="ECO:0000259" key="6">
    <source>
        <dbReference type="Pfam" id="PF04932"/>
    </source>
</evidence>
<dbReference type="EMBL" id="JAHLFS010000053">
    <property type="protein sequence ID" value="MBU3851915.1"/>
    <property type="molecule type" value="Genomic_DNA"/>
</dbReference>
<comment type="caution">
    <text evidence="7">The sequence shown here is derived from an EMBL/GenBank/DDBJ whole genome shotgun (WGS) entry which is preliminary data.</text>
</comment>
<keyword evidence="3 5" id="KW-1133">Transmembrane helix</keyword>
<dbReference type="PANTHER" id="PTHR37422">
    <property type="entry name" value="TEICHURONIC ACID BIOSYNTHESIS PROTEIN TUAE"/>
    <property type="match status" value="1"/>
</dbReference>
<dbReference type="InterPro" id="IPR007016">
    <property type="entry name" value="O-antigen_ligase-rel_domated"/>
</dbReference>
<evidence type="ECO:0000313" key="7">
    <source>
        <dbReference type="EMBL" id="MBU3851915.1"/>
    </source>
</evidence>
<reference evidence="7" key="2">
    <citation type="submission" date="2021-04" db="EMBL/GenBank/DDBJ databases">
        <authorList>
            <person name="Gilroy R."/>
        </authorList>
    </citation>
    <scope>NUCLEOTIDE SEQUENCE</scope>
    <source>
        <strain evidence="7">F6-6636</strain>
    </source>
</reference>
<feature type="transmembrane region" description="Helical" evidence="5">
    <location>
        <begin position="167"/>
        <end position="184"/>
    </location>
</feature>
<keyword evidence="7" id="KW-0436">Ligase</keyword>
<dbReference type="PANTHER" id="PTHR37422:SF13">
    <property type="entry name" value="LIPOPOLYSACCHARIDE BIOSYNTHESIS PROTEIN PA4999-RELATED"/>
    <property type="match status" value="1"/>
</dbReference>
<feature type="domain" description="O-antigen ligase-related" evidence="6">
    <location>
        <begin position="199"/>
        <end position="380"/>
    </location>
</feature>
<gene>
    <name evidence="7" type="ORF">H9901_04375</name>
</gene>
<accession>A0A948TJS4</accession>
<dbReference type="GO" id="GO:0016874">
    <property type="term" value="F:ligase activity"/>
    <property type="evidence" value="ECO:0007669"/>
    <property type="project" value="UniProtKB-KW"/>
</dbReference>
<dbReference type="Pfam" id="PF04932">
    <property type="entry name" value="Wzy_C"/>
    <property type="match status" value="1"/>
</dbReference>
<name>A0A948TJS4_9LACO</name>
<keyword evidence="4 5" id="KW-0472">Membrane</keyword>
<feature type="transmembrane region" description="Helical" evidence="5">
    <location>
        <begin position="7"/>
        <end position="25"/>
    </location>
</feature>
<sequence>MSKINKSRITIIITTLMIICSQFTLQLHSSIAANGAAKIYLIEIIIGLWSIWVIGWRDLLQLRIKEQSPLAKFELIMLIIFSIYYVITMLCHYWQHMPLTSSFYLARIMIEMCAVVLLISYYQLKARDLFIGALLAIFIGTLGQYGVLFCGNGDLRGATVNILSNSVTMYTCQILLIPSMIYYLRQPLQRWLKIIDFVTLLLIWPTLLLTGSRMALPLGLLTLVFSLLLFAHQAKIFWTTLGSTAATLLVAIITIALCCGPANKNDLERAVYEPVTIYNKITPPAVHINMDQWLHINENKHNGHKHQKAKNQAADSTIKLSNDMRKTINGKAIRIITKNRQNLWFGIGMSSVHTHRWGYQKPHNLFLLFLLPFGIIGLIICYLIILAPLLVGIFNKKYRKQQQLLLALMTLVPVLFVSTSQPTLGVLIINLLLASLMSSIIDTK</sequence>
<feature type="transmembrane region" description="Helical" evidence="5">
    <location>
        <begin position="101"/>
        <end position="122"/>
    </location>
</feature>
<protein>
    <submittedName>
        <fullName evidence="7">O-antigen ligase family protein</fullName>
    </submittedName>
</protein>
<dbReference type="GO" id="GO:0016020">
    <property type="term" value="C:membrane"/>
    <property type="evidence" value="ECO:0007669"/>
    <property type="project" value="UniProtKB-SubCell"/>
</dbReference>
<dbReference type="AlphaFoldDB" id="A0A948TJS4"/>
<organism evidence="7 8">
    <name type="scientific">Candidatus Paralactobacillus gallistercoris</name>
    <dbReference type="NCBI Taxonomy" id="2838724"/>
    <lineage>
        <taxon>Bacteria</taxon>
        <taxon>Bacillati</taxon>
        <taxon>Bacillota</taxon>
        <taxon>Bacilli</taxon>
        <taxon>Lactobacillales</taxon>
        <taxon>Lactobacillaceae</taxon>
        <taxon>Lactobacillus</taxon>
    </lineage>
</organism>
<evidence type="ECO:0000256" key="4">
    <source>
        <dbReference type="ARBA" id="ARBA00023136"/>
    </source>
</evidence>
<keyword evidence="2 5" id="KW-0812">Transmembrane</keyword>
<evidence type="ECO:0000256" key="5">
    <source>
        <dbReference type="SAM" id="Phobius"/>
    </source>
</evidence>
<feature type="transmembrane region" description="Helical" evidence="5">
    <location>
        <begin position="424"/>
        <end position="441"/>
    </location>
</feature>
<feature type="transmembrane region" description="Helical" evidence="5">
    <location>
        <begin position="75"/>
        <end position="95"/>
    </location>
</feature>